<organism evidence="4 5">
    <name type="scientific">Hypericibacter adhaerens</name>
    <dbReference type="NCBI Taxonomy" id="2602016"/>
    <lineage>
        <taxon>Bacteria</taxon>
        <taxon>Pseudomonadati</taxon>
        <taxon>Pseudomonadota</taxon>
        <taxon>Alphaproteobacteria</taxon>
        <taxon>Rhodospirillales</taxon>
        <taxon>Dongiaceae</taxon>
        <taxon>Hypericibacter</taxon>
    </lineage>
</organism>
<evidence type="ECO:0000313" key="4">
    <source>
        <dbReference type="EMBL" id="QEX20223.1"/>
    </source>
</evidence>
<dbReference type="InterPro" id="IPR001650">
    <property type="entry name" value="Helicase_C-like"/>
</dbReference>
<keyword evidence="5" id="KW-1185">Reference proteome</keyword>
<dbReference type="SUPFAM" id="SSF52540">
    <property type="entry name" value="P-loop containing nucleoside triphosphate hydrolases"/>
    <property type="match status" value="2"/>
</dbReference>
<dbReference type="KEGG" id="hadh:FRZ61_01390"/>
<dbReference type="InterPro" id="IPR011545">
    <property type="entry name" value="DEAD/DEAH_box_helicase_dom"/>
</dbReference>
<dbReference type="OrthoDB" id="9815222at2"/>
<dbReference type="GO" id="GO:0006289">
    <property type="term" value="P:nucleotide-excision repair"/>
    <property type="evidence" value="ECO:0007669"/>
    <property type="project" value="TreeGrafter"/>
</dbReference>
<sequence>MSDPIQTFQSLKGAYLRYFDSPFDLRFDELVRARRQLLDRDGVLYREPLVEPQPPYAGSGHDVRSAVTSVLGAAPGWTAASVGDLAAIAERGLYLPRGAVPIELYAHQVEMLRSSVLHGADSVILTGTGSGKTESIYLPVLAALIRESAAWPVLATAPRNDWWTMPPPPGSGNRRYHPRISQRAHEQGGRPAAMRALVLYPLNALAEDQMARLRLALDGDQVRAWLGANRPGNRFWFGRYTGWTPVSGRPDRDGAEGELRAELQRLSSMAARVAGTDAERFFPRFDGGEAWSRWDMQDAPPDVLITNYSMLNIMLMRDVEVPIFDQTRQWLEADPANIFHLVIDELHTYRGTPGTEVGYILRVLYDRLGLHPDHPQLRILASSASLGEDEARAQGYLLQFFGRSRPFNLIRGGALPLPPGAADRLRHLAAPLTELGHQVANGGGTSLSAAASAFAAAAGLPAPDVSLPEAQQLGAVLADAGVPDAVRAACNGGTDNNPTVVPRTIGTLGATLFPNDTPEDSMAAATGVVAAMAPAQSLSAAPLLPIRVHLFFRNVQGVWACSNPQCSEASWTDAAIPVGRLFDRPTTTCGCGSRVLEMLYCEPCGDIFLGGYRRTLQQNVWSLVPDDPNIEKAPDHSANDRDYENYAIYWPARLPDGTLRQPQRDSWVQEGVTRRWHMAVFDHRTGEIQVARRSTDATGWIYHVADLHQNPVPPRAAVPSARNERPSVCPQCEANWSGMASSAPIRTQRTGFQKVAQVLSDSLLREIAPPQAAAGPPPEDVRRKLVLFSDSRQDAAKLAVGVAKSHWLDGLRQALVDGMADSTRAVLLFERQVQGAALSPEETALAGRFAVSRQTEAQAIHSAQHPTLRALPSAVGGLTMEQLSAQVLARARAGLSRVTDLEEEAARRLLTTGMNPGGVDRSVMWTDLDEHQGEWQRLFDWTRSPPDYRPALSGEEQAHRTRIQVAAREAVAETLFSGGRRDLESLKLGYVTFDRMRHTGAAAVVCEAADSCIRMLGKRRRIDTHRATVDDPRLPKYARDYLEAVAVLNGLVPADFERDVTDLLTSAGVFDQGLLLFRGLFAADAGDIYYECGRCSRIHLHASGGICSGCHNRLGTPLRIGIDDAGQEADYYRWLAVSAGPIFRLNCAELTGQTDKVLARDRQRLFQNITVGAEVPLTDNIDLLSVTTTMEAGVDIGSLLAVMMANMPPMRFNYQQRVGRAGRRGAPLSLALTLCRGRSHDDYYFQRPERITADPPPPPYVDTNRPQILLRVFAKEVLRRAFSELSLFPGTAGDSVHGEFGTADAWTQPPPNPPAGYTGTTVADIIQEWIGWHHAAVASICDALLVGTRLAGDAAQRTAAIGWITTRLVPEITAATQDQSLIQIGLSERLANRGILPMFGFPTRARLLYHKQPTNWPPRQVVDRDLELAVSMFAPGAETVKERTIHTAIGVAHYRPQGPRAVEDSNPLGPSVRIGLCGNCQHVETVTPDVPACPVCASPTGPDERDYHPMDLRQPKGFVSYFTKARDYDGVFDFVPRAARPKVGRPAFPITPHLNFDVGAGQGRLHVVNDNAGRLFHFSQERWAGTEAMVDIAAANAAEEKHAASVGRRPGRPLSPTSPVLPCALAAISETDMMLLGIRDYGPGRGADPRTPQGRAALYSLAFMLRRAAAVYLDIQDYELKAGIRSQEGPALGTVVGQVFLSDTLENGAGYATHLGTPAAMQELLEMIAQPTPREFHDRLATHSHADACDTSCPDCLRSYSNLAYHNLLDWRLAVDMAQLALDPSVPLLLSSPRWSRVADLAAITLEAARPGFIRTLFGGLPALTDGREAVIVTHPLWLTDRTAVGPQLAAAWDDAERNRGLRVDPQRSFISVFEALRRPV</sequence>
<dbReference type="GO" id="GO:0005524">
    <property type="term" value="F:ATP binding"/>
    <property type="evidence" value="ECO:0007669"/>
    <property type="project" value="UniProtKB-KW"/>
</dbReference>
<dbReference type="PANTHER" id="PTHR47957:SF3">
    <property type="entry name" value="ATP-DEPENDENT HELICASE HRQ1"/>
    <property type="match status" value="1"/>
</dbReference>
<gene>
    <name evidence="4" type="ORF">FRZ61_01390</name>
</gene>
<dbReference type="PROSITE" id="PS51192">
    <property type="entry name" value="HELICASE_ATP_BIND_1"/>
    <property type="match status" value="1"/>
</dbReference>
<dbReference type="Pfam" id="PF00270">
    <property type="entry name" value="DEAD"/>
    <property type="match status" value="1"/>
</dbReference>
<dbReference type="GO" id="GO:0043138">
    <property type="term" value="F:3'-5' DNA helicase activity"/>
    <property type="evidence" value="ECO:0007669"/>
    <property type="project" value="TreeGrafter"/>
</dbReference>
<dbReference type="GO" id="GO:0003676">
    <property type="term" value="F:nucleic acid binding"/>
    <property type="evidence" value="ECO:0007669"/>
    <property type="project" value="InterPro"/>
</dbReference>
<evidence type="ECO:0000259" key="3">
    <source>
        <dbReference type="PROSITE" id="PS51192"/>
    </source>
</evidence>
<dbReference type="SMART" id="SM00487">
    <property type="entry name" value="DEXDc"/>
    <property type="match status" value="1"/>
</dbReference>
<dbReference type="SMART" id="SM00490">
    <property type="entry name" value="HELICc"/>
    <property type="match status" value="1"/>
</dbReference>
<dbReference type="PANTHER" id="PTHR47957">
    <property type="entry name" value="ATP-DEPENDENT HELICASE HRQ1"/>
    <property type="match status" value="1"/>
</dbReference>
<evidence type="ECO:0000256" key="2">
    <source>
        <dbReference type="ARBA" id="ARBA00022840"/>
    </source>
</evidence>
<dbReference type="Pfam" id="PF00271">
    <property type="entry name" value="Helicase_C"/>
    <property type="match status" value="1"/>
</dbReference>
<keyword evidence="2" id="KW-0067">ATP-binding</keyword>
<proteinExistence type="predicted"/>
<evidence type="ECO:0000256" key="1">
    <source>
        <dbReference type="ARBA" id="ARBA00022741"/>
    </source>
</evidence>
<dbReference type="Gene3D" id="3.40.50.300">
    <property type="entry name" value="P-loop containing nucleotide triphosphate hydrolases"/>
    <property type="match status" value="2"/>
</dbReference>
<feature type="domain" description="Helicase ATP-binding" evidence="3">
    <location>
        <begin position="113"/>
        <end position="404"/>
    </location>
</feature>
<dbReference type="GO" id="GO:0036297">
    <property type="term" value="P:interstrand cross-link repair"/>
    <property type="evidence" value="ECO:0007669"/>
    <property type="project" value="TreeGrafter"/>
</dbReference>
<evidence type="ECO:0000313" key="5">
    <source>
        <dbReference type="Proteomes" id="UP000325797"/>
    </source>
</evidence>
<dbReference type="InterPro" id="IPR014001">
    <property type="entry name" value="Helicase_ATP-bd"/>
</dbReference>
<accession>A0A5J6MSB7</accession>
<dbReference type="EMBL" id="CP042582">
    <property type="protein sequence ID" value="QEX20223.1"/>
    <property type="molecule type" value="Genomic_DNA"/>
</dbReference>
<keyword evidence="1" id="KW-0547">Nucleotide-binding</keyword>
<reference evidence="4 5" key="1">
    <citation type="submission" date="2019-08" db="EMBL/GenBank/DDBJ databases">
        <title>Hyperibacter terrae gen. nov., sp. nov. and Hyperibacter viscosus sp. nov., two new members in the family Rhodospirillaceae isolated from the rhizosphere of Hypericum perforatum.</title>
        <authorList>
            <person name="Noviana Z."/>
        </authorList>
    </citation>
    <scope>NUCLEOTIDE SEQUENCE [LARGE SCALE GENOMIC DNA]</scope>
    <source>
        <strain evidence="4 5">R5959</strain>
    </source>
</reference>
<dbReference type="Proteomes" id="UP000325797">
    <property type="component" value="Chromosome"/>
</dbReference>
<dbReference type="RefSeq" id="WP_151114476.1">
    <property type="nucleotide sequence ID" value="NZ_CP042582.1"/>
</dbReference>
<protein>
    <recommendedName>
        <fullName evidence="3">Helicase ATP-binding domain-containing protein</fullName>
    </recommendedName>
</protein>
<dbReference type="InterPro" id="IPR027417">
    <property type="entry name" value="P-loop_NTPase"/>
</dbReference>
<name>A0A5J6MSB7_9PROT</name>